<evidence type="ECO:0000259" key="2">
    <source>
        <dbReference type="Pfam" id="PF00711"/>
    </source>
</evidence>
<dbReference type="Ensembl" id="ENSCCET00000035334.1">
    <property type="protein sequence ID" value="ENSCCEP00000023378.1"/>
    <property type="gene ID" value="ENSCCEG00000020948.1"/>
</dbReference>
<dbReference type="AlphaFoldDB" id="A0A8C0VLM4"/>
<keyword evidence="1" id="KW-0732">Signal</keyword>
<accession>A0A8C0VLM4</accession>
<evidence type="ECO:0000256" key="1">
    <source>
        <dbReference type="SAM" id="SignalP"/>
    </source>
</evidence>
<evidence type="ECO:0000313" key="4">
    <source>
        <dbReference type="Proteomes" id="UP000694410"/>
    </source>
</evidence>
<organism evidence="3 4">
    <name type="scientific">Cyanistes caeruleus</name>
    <name type="common">Eurasian blue tit</name>
    <name type="synonym">Parus caeruleus</name>
    <dbReference type="NCBI Taxonomy" id="156563"/>
    <lineage>
        <taxon>Eukaryota</taxon>
        <taxon>Metazoa</taxon>
        <taxon>Chordata</taxon>
        <taxon>Craniata</taxon>
        <taxon>Vertebrata</taxon>
        <taxon>Euteleostomi</taxon>
        <taxon>Archelosauria</taxon>
        <taxon>Archosauria</taxon>
        <taxon>Dinosauria</taxon>
        <taxon>Saurischia</taxon>
        <taxon>Theropoda</taxon>
        <taxon>Coelurosauria</taxon>
        <taxon>Aves</taxon>
        <taxon>Neognathae</taxon>
        <taxon>Neoaves</taxon>
        <taxon>Telluraves</taxon>
        <taxon>Australaves</taxon>
        <taxon>Passeriformes</taxon>
        <taxon>Paridae</taxon>
        <taxon>Cyanistes</taxon>
    </lineage>
</organism>
<feature type="chain" id="PRO_5034118346" description="Beta-defensin-like domain-containing protein" evidence="1">
    <location>
        <begin position="19"/>
        <end position="57"/>
    </location>
</feature>
<protein>
    <recommendedName>
        <fullName evidence="2">Beta-defensin-like domain-containing protein</fullName>
    </recommendedName>
</protein>
<name>A0A8C0VLM4_CYACU</name>
<reference evidence="3" key="1">
    <citation type="submission" date="2025-08" db="UniProtKB">
        <authorList>
            <consortium name="Ensembl"/>
        </authorList>
    </citation>
    <scope>IDENTIFICATION</scope>
</reference>
<keyword evidence="4" id="KW-1185">Reference proteome</keyword>
<evidence type="ECO:0000313" key="3">
    <source>
        <dbReference type="Ensembl" id="ENSCCEP00000023378.1"/>
    </source>
</evidence>
<reference evidence="3" key="2">
    <citation type="submission" date="2025-09" db="UniProtKB">
        <authorList>
            <consortium name="Ensembl"/>
        </authorList>
    </citation>
    <scope>IDENTIFICATION</scope>
</reference>
<proteinExistence type="predicted"/>
<dbReference type="Gene3D" id="3.10.360.10">
    <property type="entry name" value="Antimicrobial Peptide, Beta-defensin 2, Chain A"/>
    <property type="match status" value="1"/>
</dbReference>
<dbReference type="Pfam" id="PF00711">
    <property type="entry name" value="Defensin_beta"/>
    <property type="match status" value="1"/>
</dbReference>
<dbReference type="Proteomes" id="UP000694410">
    <property type="component" value="Unplaced"/>
</dbReference>
<dbReference type="GO" id="GO:0006952">
    <property type="term" value="P:defense response"/>
    <property type="evidence" value="ECO:0007669"/>
    <property type="project" value="InterPro"/>
</dbReference>
<sequence length="57" mass="6335">MIALIVLYVSFPMETQNAAGCSAIQCRERRGICSFVRCRPPLRTIGKCTALAVCCRR</sequence>
<dbReference type="GO" id="GO:0005576">
    <property type="term" value="C:extracellular region"/>
    <property type="evidence" value="ECO:0007669"/>
    <property type="project" value="InterPro"/>
</dbReference>
<dbReference type="InterPro" id="IPR001855">
    <property type="entry name" value="Defensin_beta-like"/>
</dbReference>
<dbReference type="SUPFAM" id="SSF57392">
    <property type="entry name" value="Defensin-like"/>
    <property type="match status" value="1"/>
</dbReference>
<feature type="domain" description="Beta-defensin-like" evidence="2">
    <location>
        <begin position="24"/>
        <end position="56"/>
    </location>
</feature>
<feature type="signal peptide" evidence="1">
    <location>
        <begin position="1"/>
        <end position="18"/>
    </location>
</feature>